<dbReference type="SMART" id="SM00079">
    <property type="entry name" value="PBPe"/>
    <property type="match status" value="1"/>
</dbReference>
<evidence type="ECO:0000313" key="6">
    <source>
        <dbReference type="Proteomes" id="UP000000845"/>
    </source>
</evidence>
<evidence type="ECO:0000256" key="2">
    <source>
        <dbReference type="SAM" id="SignalP"/>
    </source>
</evidence>
<accession>D1AJ39</accession>
<feature type="domain" description="Ionotropic glutamate receptor C-terminal" evidence="4">
    <location>
        <begin position="47"/>
        <end position="268"/>
    </location>
</feature>
<dbReference type="PROSITE" id="PS51257">
    <property type="entry name" value="PROKAR_LIPOPROTEIN"/>
    <property type="match status" value="1"/>
</dbReference>
<dbReference type="Pfam" id="PF00497">
    <property type="entry name" value="SBP_bac_3"/>
    <property type="match status" value="1"/>
</dbReference>
<evidence type="ECO:0000259" key="4">
    <source>
        <dbReference type="SMART" id="SM00079"/>
    </source>
</evidence>
<dbReference type="GO" id="GO:0015276">
    <property type="term" value="F:ligand-gated monoatomic ion channel activity"/>
    <property type="evidence" value="ECO:0007669"/>
    <property type="project" value="InterPro"/>
</dbReference>
<dbReference type="Gene3D" id="3.40.190.10">
    <property type="entry name" value="Periplasmic binding protein-like II"/>
    <property type="match status" value="2"/>
</dbReference>
<evidence type="ECO:0000256" key="1">
    <source>
        <dbReference type="ARBA" id="ARBA00022729"/>
    </source>
</evidence>
<dbReference type="SUPFAM" id="SSF53850">
    <property type="entry name" value="Periplasmic binding protein-like II"/>
    <property type="match status" value="1"/>
</dbReference>
<evidence type="ECO:0000313" key="5">
    <source>
        <dbReference type="EMBL" id="ACZ08727.1"/>
    </source>
</evidence>
<dbReference type="CDD" id="cd13619">
    <property type="entry name" value="PBP2_GlnP"/>
    <property type="match status" value="1"/>
</dbReference>
<protein>
    <submittedName>
        <fullName evidence="5">Extracellular solute-binding protein family 3</fullName>
    </submittedName>
</protein>
<dbReference type="PANTHER" id="PTHR35936">
    <property type="entry name" value="MEMBRANE-BOUND LYTIC MUREIN TRANSGLYCOSYLASE F"/>
    <property type="match status" value="1"/>
</dbReference>
<reference evidence="5 6" key="2">
    <citation type="journal article" date="2010" name="Stand. Genomic Sci.">
        <title>Complete genome sequence of Sebaldella termitidis type strain (NCTC 11300).</title>
        <authorList>
            <person name="Harmon-Smith M."/>
            <person name="Celia L."/>
            <person name="Chertkov O."/>
            <person name="Lapidus A."/>
            <person name="Copeland A."/>
            <person name="Glavina Del Rio T."/>
            <person name="Nolan M."/>
            <person name="Lucas S."/>
            <person name="Tice H."/>
            <person name="Cheng J.F."/>
            <person name="Han C."/>
            <person name="Detter J.C."/>
            <person name="Bruce D."/>
            <person name="Goodwin L."/>
            <person name="Pitluck S."/>
            <person name="Pati A."/>
            <person name="Liolios K."/>
            <person name="Ivanova N."/>
            <person name="Mavromatis K."/>
            <person name="Mikhailova N."/>
            <person name="Chen A."/>
            <person name="Palaniappan K."/>
            <person name="Land M."/>
            <person name="Hauser L."/>
            <person name="Chang Y.J."/>
            <person name="Jeffries C.D."/>
            <person name="Brettin T."/>
            <person name="Goker M."/>
            <person name="Beck B."/>
            <person name="Bristow J."/>
            <person name="Eisen J.A."/>
            <person name="Markowitz V."/>
            <person name="Hugenholtz P."/>
            <person name="Kyrpides N.C."/>
            <person name="Klenk H.P."/>
            <person name="Chen F."/>
        </authorList>
    </citation>
    <scope>NUCLEOTIDE SEQUENCE [LARGE SCALE GENOMIC DNA]</scope>
    <source>
        <strain evidence="6">ATCC 33386 / NCTC 11300</strain>
    </source>
</reference>
<dbReference type="InterPro" id="IPR001638">
    <property type="entry name" value="Solute-binding_3/MltF_N"/>
</dbReference>
<feature type="domain" description="Solute-binding protein family 3/N-terminal" evidence="3">
    <location>
        <begin position="47"/>
        <end position="270"/>
    </location>
</feature>
<dbReference type="HOGENOM" id="CLU_019602_18_2_0"/>
<gene>
    <name evidence="5" type="ordered locus">Sterm_1869</name>
</gene>
<keyword evidence="1 2" id="KW-0732">Signal</keyword>
<dbReference type="KEGG" id="str:Sterm_1869"/>
<proteinExistence type="predicted"/>
<dbReference type="PANTHER" id="PTHR35936:SF38">
    <property type="entry name" value="GLUTAMINE-BINDING PERIPLASMIC PROTEIN"/>
    <property type="match status" value="1"/>
</dbReference>
<dbReference type="AlphaFoldDB" id="D1AJ39"/>
<dbReference type="Proteomes" id="UP000000845">
    <property type="component" value="Chromosome"/>
</dbReference>
<feature type="signal peptide" evidence="2">
    <location>
        <begin position="1"/>
        <end position="22"/>
    </location>
</feature>
<dbReference type="InterPro" id="IPR001320">
    <property type="entry name" value="Iontro_rcpt_C"/>
</dbReference>
<dbReference type="STRING" id="526218.Sterm_1869"/>
<sequence>MKGKILKLVTILSLFMLMLSCGSDKKEEAKQEGAATEAKADNKEVKKYVIGSDVAFAPFEFKKDGKYEGIDIDIVNEIAKIEGFEVEWKHMDFSGIIGAVQSGQLDGAIAGMTINDERRKTVDFSDPYYDTGIVGIVKADNTDINSPDDFKDKRLAVKKGTTGAEYAESVKEKYNTKITVFEDTSTMIQSVINGQADVAFDDFPVIAYAITQQDPVQLRIATERLNTAQFGFAVKKGANQELLEKFNSGLKKLKESGKYQEILEKYTGKAEK</sequence>
<keyword evidence="6" id="KW-1185">Reference proteome</keyword>
<feature type="chain" id="PRO_5003020201" evidence="2">
    <location>
        <begin position="23"/>
        <end position="272"/>
    </location>
</feature>
<reference evidence="6" key="1">
    <citation type="submission" date="2009-09" db="EMBL/GenBank/DDBJ databases">
        <title>The complete chromosome of Sebaldella termitidis ATCC 33386.</title>
        <authorList>
            <consortium name="US DOE Joint Genome Institute (JGI-PGF)"/>
            <person name="Lucas S."/>
            <person name="Copeland A."/>
            <person name="Lapidus A."/>
            <person name="Glavina del Rio T."/>
            <person name="Dalin E."/>
            <person name="Tice H."/>
            <person name="Bruce D."/>
            <person name="Goodwin L."/>
            <person name="Pitluck S."/>
            <person name="Kyrpides N."/>
            <person name="Mavromatis K."/>
            <person name="Ivanova N."/>
            <person name="Mikhailova N."/>
            <person name="Sims D."/>
            <person name="Meincke L."/>
            <person name="Brettin T."/>
            <person name="Detter J.C."/>
            <person name="Han C."/>
            <person name="Larimer F."/>
            <person name="Land M."/>
            <person name="Hauser L."/>
            <person name="Markowitz V."/>
            <person name="Cheng J.F."/>
            <person name="Hugenholtz P."/>
            <person name="Woyke T."/>
            <person name="Wu D."/>
            <person name="Eisen J.A."/>
        </authorList>
    </citation>
    <scope>NUCLEOTIDE SEQUENCE [LARGE SCALE GENOMIC DNA]</scope>
    <source>
        <strain evidence="6">ATCC 33386 / NCTC 11300</strain>
    </source>
</reference>
<evidence type="ECO:0000259" key="3">
    <source>
        <dbReference type="SMART" id="SM00062"/>
    </source>
</evidence>
<name>D1AJ39_SEBTE</name>
<dbReference type="RefSeq" id="WP_012861321.1">
    <property type="nucleotide sequence ID" value="NC_013517.1"/>
</dbReference>
<dbReference type="GO" id="GO:0016020">
    <property type="term" value="C:membrane"/>
    <property type="evidence" value="ECO:0007669"/>
    <property type="project" value="InterPro"/>
</dbReference>
<dbReference type="eggNOG" id="COG0834">
    <property type="taxonomic scope" value="Bacteria"/>
</dbReference>
<organism evidence="5 6">
    <name type="scientific">Sebaldella termitidis (strain ATCC 33386 / NCTC 11300)</name>
    <dbReference type="NCBI Taxonomy" id="526218"/>
    <lineage>
        <taxon>Bacteria</taxon>
        <taxon>Fusobacteriati</taxon>
        <taxon>Fusobacteriota</taxon>
        <taxon>Fusobacteriia</taxon>
        <taxon>Fusobacteriales</taxon>
        <taxon>Leptotrichiaceae</taxon>
        <taxon>Sebaldella</taxon>
    </lineage>
</organism>
<dbReference type="SMART" id="SM00062">
    <property type="entry name" value="PBPb"/>
    <property type="match status" value="1"/>
</dbReference>
<dbReference type="EMBL" id="CP001739">
    <property type="protein sequence ID" value="ACZ08727.1"/>
    <property type="molecule type" value="Genomic_DNA"/>
</dbReference>